<sequence>MTGPSCRTKEWTVDWAVDLDKDYSLGNNGSDISTSESNLPIVHCDYTTNFDSLDGLHGSLSSYYPYCASVFAVDALANALNTVAGEYNDVSEDYDTLLGYYTKPVDRIVQPSVSTDSRLSAKSCRWRGAWPNLARYLALFSEGVNAGETVYDLATDSKEAPTVLFSLLLGAGSLPRRGDSFEQMRNVRRRMTDEQLKIFGNVVKEDSKKTIDITRTCGK</sequence>
<evidence type="ECO:0000313" key="1">
    <source>
        <dbReference type="EMBL" id="PMB73883.1"/>
    </source>
</evidence>
<dbReference type="EMBL" id="MRVG01000001">
    <property type="protein sequence ID" value="PMB73883.1"/>
    <property type="molecule type" value="Genomic_DNA"/>
</dbReference>
<gene>
    <name evidence="1" type="ORF">BM221_001310</name>
</gene>
<accession>A0A2N6P2Z0</accession>
<name>A0A2N6P2Z0_BEABA</name>
<protein>
    <submittedName>
        <fullName evidence="1">Uncharacterized protein</fullName>
    </submittedName>
</protein>
<evidence type="ECO:0000313" key="2">
    <source>
        <dbReference type="Proteomes" id="UP000235728"/>
    </source>
</evidence>
<proteinExistence type="predicted"/>
<reference evidence="1 2" key="1">
    <citation type="journal article" date="2016" name="Appl. Microbiol. Biotechnol.">
        <title>Characterization of T-DNA insertion mutants with decreased virulence in the entomopathogenic fungus Beauveria bassiana JEF-007.</title>
        <authorList>
            <person name="Kim S."/>
            <person name="Lee S.J."/>
            <person name="Nai Y.S."/>
            <person name="Yu J.S."/>
            <person name="Lee M.R."/>
            <person name="Yang Y.T."/>
            <person name="Kim J.S."/>
        </authorList>
    </citation>
    <scope>NUCLEOTIDE SEQUENCE [LARGE SCALE GENOMIC DNA]</scope>
    <source>
        <strain evidence="1 2">JEF-007</strain>
    </source>
</reference>
<dbReference type="Proteomes" id="UP000235728">
    <property type="component" value="Unassembled WGS sequence"/>
</dbReference>
<dbReference type="AlphaFoldDB" id="A0A2N6P2Z0"/>
<comment type="caution">
    <text evidence="1">The sequence shown here is derived from an EMBL/GenBank/DDBJ whole genome shotgun (WGS) entry which is preliminary data.</text>
</comment>
<organism evidence="1 2">
    <name type="scientific">Beauveria bassiana</name>
    <name type="common">White muscardine disease fungus</name>
    <name type="synonym">Tritirachium shiotae</name>
    <dbReference type="NCBI Taxonomy" id="176275"/>
    <lineage>
        <taxon>Eukaryota</taxon>
        <taxon>Fungi</taxon>
        <taxon>Dikarya</taxon>
        <taxon>Ascomycota</taxon>
        <taxon>Pezizomycotina</taxon>
        <taxon>Sordariomycetes</taxon>
        <taxon>Hypocreomycetidae</taxon>
        <taxon>Hypocreales</taxon>
        <taxon>Cordycipitaceae</taxon>
        <taxon>Beauveria</taxon>
    </lineage>
</organism>